<sequence length="139" mass="16241">MLVSVPHENTHYIFSRKELFCAQEPTLDDRIDWFLENSLFSKGLEAAQEHPRLLTRHTVESVGITYIDHLLSERHFIGAGILCSQVLSTREAWEEQVRKFLNIDHLEVIFLLKLCPFFNTVFIKHFSFNTALILLIILD</sequence>
<reference evidence="3" key="1">
    <citation type="submission" date="2016-06" db="UniProtKB">
        <authorList>
            <consortium name="WormBaseParasite"/>
        </authorList>
    </citation>
    <scope>IDENTIFICATION</scope>
</reference>
<name>A0A183JLY9_9TREM</name>
<reference evidence="1 2" key="2">
    <citation type="submission" date="2018-11" db="EMBL/GenBank/DDBJ databases">
        <authorList>
            <consortium name="Pathogen Informatics"/>
        </authorList>
    </citation>
    <scope>NUCLEOTIDE SEQUENCE [LARGE SCALE GENOMIC DNA]</scope>
    <source>
        <strain evidence="1">Dakar</strain>
        <strain evidence="2">Dakar, Senegal</strain>
    </source>
</reference>
<evidence type="ECO:0000313" key="1">
    <source>
        <dbReference type="EMBL" id="VDO83993.1"/>
    </source>
</evidence>
<keyword evidence="2" id="KW-1185">Reference proteome</keyword>
<dbReference type="AlphaFoldDB" id="A0A183JLY9"/>
<gene>
    <name evidence="1" type="ORF">SCUD_LOCUS3719</name>
</gene>
<dbReference type="Proteomes" id="UP000279833">
    <property type="component" value="Unassembled WGS sequence"/>
</dbReference>
<evidence type="ECO:0000313" key="2">
    <source>
        <dbReference type="Proteomes" id="UP000279833"/>
    </source>
</evidence>
<dbReference type="EMBL" id="UZAK01004386">
    <property type="protein sequence ID" value="VDO83993.1"/>
    <property type="molecule type" value="Genomic_DNA"/>
</dbReference>
<organism evidence="3">
    <name type="scientific">Schistosoma curassoni</name>
    <dbReference type="NCBI Taxonomy" id="6186"/>
    <lineage>
        <taxon>Eukaryota</taxon>
        <taxon>Metazoa</taxon>
        <taxon>Spiralia</taxon>
        <taxon>Lophotrochozoa</taxon>
        <taxon>Platyhelminthes</taxon>
        <taxon>Trematoda</taxon>
        <taxon>Digenea</taxon>
        <taxon>Strigeidida</taxon>
        <taxon>Schistosomatoidea</taxon>
        <taxon>Schistosomatidae</taxon>
        <taxon>Schistosoma</taxon>
    </lineage>
</organism>
<evidence type="ECO:0000313" key="3">
    <source>
        <dbReference type="WBParaSite" id="SCUD_0000372001-mRNA-1"/>
    </source>
</evidence>
<dbReference type="STRING" id="6186.A0A183JLY9"/>
<proteinExistence type="predicted"/>
<dbReference type="WBParaSite" id="SCUD_0000372001-mRNA-1">
    <property type="protein sequence ID" value="SCUD_0000372001-mRNA-1"/>
    <property type="gene ID" value="SCUD_0000372001"/>
</dbReference>
<accession>A0A183JLY9</accession>
<protein>
    <submittedName>
        <fullName evidence="3">N-acetyltransferase domain-containing protein</fullName>
    </submittedName>
</protein>